<dbReference type="GO" id="GO:0016810">
    <property type="term" value="F:hydrolase activity, acting on carbon-nitrogen (but not peptide) bonds"/>
    <property type="evidence" value="ECO:0007669"/>
    <property type="project" value="InterPro"/>
</dbReference>
<feature type="domain" description="Amidohydrolase-related" evidence="1">
    <location>
        <begin position="169"/>
        <end position="348"/>
    </location>
</feature>
<dbReference type="OrthoDB" id="3189065at2"/>
<reference evidence="2 3" key="1">
    <citation type="submission" date="2020-07" db="EMBL/GenBank/DDBJ databases">
        <title>Sequencing the genomes of 1000 actinobacteria strains.</title>
        <authorList>
            <person name="Klenk H.-P."/>
        </authorList>
    </citation>
    <scope>NUCLEOTIDE SEQUENCE [LARGE SCALE GENOMIC DNA]</scope>
    <source>
        <strain evidence="2 3">DSM 19970</strain>
    </source>
</reference>
<dbReference type="Pfam" id="PF01979">
    <property type="entry name" value="Amidohydro_1"/>
    <property type="match status" value="1"/>
</dbReference>
<organism evidence="2 3">
    <name type="scientific">Demequina lutea</name>
    <dbReference type="NCBI Taxonomy" id="431489"/>
    <lineage>
        <taxon>Bacteria</taxon>
        <taxon>Bacillati</taxon>
        <taxon>Actinomycetota</taxon>
        <taxon>Actinomycetes</taxon>
        <taxon>Micrococcales</taxon>
        <taxon>Demequinaceae</taxon>
        <taxon>Demequina</taxon>
    </lineage>
</organism>
<sequence>MSAYELTGPILADEDVVVGRAWVVGGRMTYEKPRHTDVVRVDGWVLPGFVDMHCHLSVGPAGLVEGDQIVKHAVIERDAGVLLLRDTGAAGSLDALVGREDLPKVMRSGRFIARPKRYLKGYAVEVEPGHLVAEAATQARASGDWVKIIADWIDRDLGDDADLTPLWADAELADAVAAAHSEGGRVTAHTFATESLDGLLGAGIDSIEHGTGMTAAHMERAAAAGIPVVPTLLQVANFASFAALAEERFPVFAARMQRMYERRYVQVGAMHDAGVTLLVGTDAGTSVAHGDLAREAAEMATCMPAAEVVAAATWRARRFLGAPVLAEGDPADLVLLRVDPREDISALSAPSGIMMRGLPVL</sequence>
<dbReference type="Gene3D" id="2.30.40.10">
    <property type="entry name" value="Urease, subunit C, domain 1"/>
    <property type="match status" value="1"/>
</dbReference>
<dbReference type="InterPro" id="IPR032466">
    <property type="entry name" value="Metal_Hydrolase"/>
</dbReference>
<comment type="caution">
    <text evidence="2">The sequence shown here is derived from an EMBL/GenBank/DDBJ whole genome shotgun (WGS) entry which is preliminary data.</text>
</comment>
<proteinExistence type="predicted"/>
<gene>
    <name evidence="2" type="ORF">BKA03_002000</name>
</gene>
<dbReference type="Gene3D" id="3.20.20.140">
    <property type="entry name" value="Metal-dependent hydrolases"/>
    <property type="match status" value="1"/>
</dbReference>
<evidence type="ECO:0000259" key="1">
    <source>
        <dbReference type="Pfam" id="PF01979"/>
    </source>
</evidence>
<dbReference type="InterPro" id="IPR006680">
    <property type="entry name" value="Amidohydro-rel"/>
</dbReference>
<dbReference type="InterPro" id="IPR011059">
    <property type="entry name" value="Metal-dep_hydrolase_composite"/>
</dbReference>
<dbReference type="AlphaFoldDB" id="A0A7Z0CHV4"/>
<dbReference type="PANTHER" id="PTHR43135:SF4">
    <property type="entry name" value="AMIDOHYDROLASE-RELATED DOMAIN-CONTAINING PROTEIN"/>
    <property type="match status" value="1"/>
</dbReference>
<dbReference type="RefSeq" id="WP_062075740.1">
    <property type="nucleotide sequence ID" value="NZ_BBRC01000013.1"/>
</dbReference>
<dbReference type="EMBL" id="JACBZO010000001">
    <property type="protein sequence ID" value="NYI41881.1"/>
    <property type="molecule type" value="Genomic_DNA"/>
</dbReference>
<keyword evidence="3" id="KW-1185">Reference proteome</keyword>
<protein>
    <submittedName>
        <fullName evidence="2">Imidazolonepropionase-like amidohydrolase</fullName>
    </submittedName>
</protein>
<dbReference type="SUPFAM" id="SSF51338">
    <property type="entry name" value="Composite domain of metallo-dependent hydrolases"/>
    <property type="match status" value="1"/>
</dbReference>
<name>A0A7Z0CHV4_9MICO</name>
<dbReference type="SUPFAM" id="SSF51556">
    <property type="entry name" value="Metallo-dependent hydrolases"/>
    <property type="match status" value="1"/>
</dbReference>
<evidence type="ECO:0000313" key="3">
    <source>
        <dbReference type="Proteomes" id="UP000547973"/>
    </source>
</evidence>
<dbReference type="InterPro" id="IPR051781">
    <property type="entry name" value="Metallo-dep_Hydrolase"/>
</dbReference>
<dbReference type="PANTHER" id="PTHR43135">
    <property type="entry name" value="ALPHA-D-RIBOSE 1-METHYLPHOSPHONATE 5-TRIPHOSPHATE DIPHOSPHATASE"/>
    <property type="match status" value="1"/>
</dbReference>
<dbReference type="Proteomes" id="UP000547973">
    <property type="component" value="Unassembled WGS sequence"/>
</dbReference>
<evidence type="ECO:0000313" key="2">
    <source>
        <dbReference type="EMBL" id="NYI41881.1"/>
    </source>
</evidence>
<keyword evidence="2" id="KW-0378">Hydrolase</keyword>
<accession>A0A7Z0CHV4</accession>